<dbReference type="InterPro" id="IPR036786">
    <property type="entry name" value="Ribosome_mat_SBDS_N_sf"/>
</dbReference>
<evidence type="ECO:0000256" key="6">
    <source>
        <dbReference type="ARBA" id="ARBA00022517"/>
    </source>
</evidence>
<reference evidence="13 14" key="1">
    <citation type="submission" date="2024-02" db="EMBL/GenBank/DDBJ databases">
        <title>Chromosome-scale genome assembly of the rough periwinkle Littorina saxatilis.</title>
        <authorList>
            <person name="De Jode A."/>
            <person name="Faria R."/>
            <person name="Formenti G."/>
            <person name="Sims Y."/>
            <person name="Smith T.P."/>
            <person name="Tracey A."/>
            <person name="Wood J.M.D."/>
            <person name="Zagrodzka Z.B."/>
            <person name="Johannesson K."/>
            <person name="Butlin R.K."/>
            <person name="Leder E.H."/>
        </authorList>
    </citation>
    <scope>NUCLEOTIDE SEQUENCE [LARGE SCALE GENOMIC DNA]</scope>
    <source>
        <strain evidence="13">Snail1</strain>
        <tissue evidence="13">Muscle</tissue>
    </source>
</reference>
<evidence type="ECO:0000256" key="5">
    <source>
        <dbReference type="ARBA" id="ARBA00022490"/>
    </source>
</evidence>
<proteinExistence type="inferred from homology"/>
<accession>A0AAN9FXF1</accession>
<dbReference type="Gene3D" id="1.10.10.900">
    <property type="entry name" value="SBDS protein C-terminal domain, subdomain 1"/>
    <property type="match status" value="1"/>
</dbReference>
<dbReference type="FunFam" id="1.10.10.900:FF:000001">
    <property type="entry name" value="SBDS, ribosome maturation factor"/>
    <property type="match status" value="1"/>
</dbReference>
<dbReference type="Pfam" id="PF20268">
    <property type="entry name" value="SBDS_C"/>
    <property type="match status" value="1"/>
</dbReference>
<evidence type="ECO:0000313" key="13">
    <source>
        <dbReference type="EMBL" id="KAK7088486.1"/>
    </source>
</evidence>
<dbReference type="SUPFAM" id="SSF89895">
    <property type="entry name" value="FYSH domain"/>
    <property type="match status" value="1"/>
</dbReference>
<evidence type="ECO:0000256" key="7">
    <source>
        <dbReference type="ARBA" id="ARBA00023242"/>
    </source>
</evidence>
<dbReference type="InterPro" id="IPR019783">
    <property type="entry name" value="SDO1/SBDS_N"/>
</dbReference>
<evidence type="ECO:0000256" key="2">
    <source>
        <dbReference type="ARBA" id="ARBA00004496"/>
    </source>
</evidence>
<dbReference type="InterPro" id="IPR018023">
    <property type="entry name" value="Ribosome_mat_SBDS_CS"/>
</dbReference>
<dbReference type="GO" id="GO:0005737">
    <property type="term" value="C:cytoplasm"/>
    <property type="evidence" value="ECO:0007669"/>
    <property type="project" value="UniProtKB-SubCell"/>
</dbReference>
<feature type="domain" description="Ribosome maturation protein SDO1/SBDS central" evidence="11">
    <location>
        <begin position="111"/>
        <end position="174"/>
    </location>
</feature>
<evidence type="ECO:0000259" key="10">
    <source>
        <dbReference type="Pfam" id="PF01172"/>
    </source>
</evidence>
<comment type="similarity">
    <text evidence="3">Belongs to the SDO1/SBDS family.</text>
</comment>
<comment type="subunit">
    <text evidence="9">Associates with the 60S ribosomal subunit.</text>
</comment>
<keyword evidence="5" id="KW-0963">Cytoplasm</keyword>
<sequence length="254" mass="28924">MSRVNKQPTNQKRLTNVAIVRLKKGGKRFEIACYPNKVTSWREKVETDIDEVLQTPAVFMNVSKGEFAKQEELTKIFGTGDQKDICLQILAKGELQVTQKEREAQLESTFRDIATIVADKCVNPDTNRPYPVTMIEKAMKDLHFSVKPNKNSKQQALDAIKQLTESEGLKIQRAFMRLRVVAPAREGKKVREKVKKLATKVEEDSFDDHLEMVVLVDPGCYREMDELVQTDTRGKGKIEVLSLKDVLEGEETLE</sequence>
<dbReference type="Gene3D" id="3.30.70.240">
    <property type="match status" value="1"/>
</dbReference>
<dbReference type="AlphaFoldDB" id="A0AAN9FXF1"/>
<protein>
    <recommendedName>
        <fullName evidence="4">Ribosome maturation protein SBDS</fullName>
    </recommendedName>
</protein>
<evidence type="ECO:0000259" key="12">
    <source>
        <dbReference type="Pfam" id="PF20268"/>
    </source>
</evidence>
<dbReference type="NCBIfam" id="TIGR00291">
    <property type="entry name" value="RNA_SBDS"/>
    <property type="match status" value="1"/>
</dbReference>
<feature type="domain" description="Ribosome maturation protein SDO1/SBDS N-terminal" evidence="10">
    <location>
        <begin position="16"/>
        <end position="102"/>
    </location>
</feature>
<dbReference type="Pfam" id="PF09377">
    <property type="entry name" value="SBDS_domain_II"/>
    <property type="match status" value="1"/>
</dbReference>
<evidence type="ECO:0000256" key="4">
    <source>
        <dbReference type="ARBA" id="ARBA00014814"/>
    </source>
</evidence>
<dbReference type="GO" id="GO:0005634">
    <property type="term" value="C:nucleus"/>
    <property type="evidence" value="ECO:0007669"/>
    <property type="project" value="UniProtKB-SubCell"/>
</dbReference>
<keyword evidence="6" id="KW-0690">Ribosome biogenesis</keyword>
<comment type="caution">
    <text evidence="13">The sequence shown here is derived from an EMBL/GenBank/DDBJ whole genome shotgun (WGS) entry which is preliminary data.</text>
</comment>
<dbReference type="PANTHER" id="PTHR10927">
    <property type="entry name" value="RIBOSOME MATURATION PROTEIN SBDS"/>
    <property type="match status" value="1"/>
</dbReference>
<name>A0AAN9FXF1_9CAEN</name>
<comment type="subcellular location">
    <subcellularLocation>
        <location evidence="2">Cytoplasm</location>
    </subcellularLocation>
    <subcellularLocation>
        <location evidence="1">Nucleus</location>
    </subcellularLocation>
</comment>
<gene>
    <name evidence="13" type="ORF">V1264_022400</name>
</gene>
<evidence type="ECO:0000256" key="3">
    <source>
        <dbReference type="ARBA" id="ARBA00007433"/>
    </source>
</evidence>
<evidence type="ECO:0000256" key="9">
    <source>
        <dbReference type="ARBA" id="ARBA00049708"/>
    </source>
</evidence>
<evidence type="ECO:0000256" key="8">
    <source>
        <dbReference type="ARBA" id="ARBA00025433"/>
    </source>
</evidence>
<keyword evidence="7" id="KW-0539">Nucleus</keyword>
<dbReference type="EMBL" id="JBAMIC010004070">
    <property type="protein sequence ID" value="KAK7088486.1"/>
    <property type="molecule type" value="Genomic_DNA"/>
</dbReference>
<dbReference type="PANTHER" id="PTHR10927:SF1">
    <property type="entry name" value="RIBOSOME MATURATION PROTEIN SBDS"/>
    <property type="match status" value="1"/>
</dbReference>
<evidence type="ECO:0000313" key="14">
    <source>
        <dbReference type="Proteomes" id="UP001374579"/>
    </source>
</evidence>
<dbReference type="GO" id="GO:0042256">
    <property type="term" value="P:cytosolic ribosome assembly"/>
    <property type="evidence" value="ECO:0007669"/>
    <property type="project" value="InterPro"/>
</dbReference>
<dbReference type="InterPro" id="IPR002140">
    <property type="entry name" value="Sdo1/SBDS"/>
</dbReference>
<dbReference type="InterPro" id="IPR037188">
    <property type="entry name" value="Sdo1/SBDS_central_sf"/>
</dbReference>
<dbReference type="Gene3D" id="3.30.1250.10">
    <property type="entry name" value="Ribosome maturation protein SBDS, N-terminal domain"/>
    <property type="match status" value="1"/>
</dbReference>
<dbReference type="FunFam" id="3.30.1250.10:FF:000001">
    <property type="entry name" value="SBDS, ribosome maturation factor"/>
    <property type="match status" value="1"/>
</dbReference>
<dbReference type="InterPro" id="IPR039100">
    <property type="entry name" value="Sdo1/SBDS-like"/>
</dbReference>
<dbReference type="PROSITE" id="PS01267">
    <property type="entry name" value="UPF0023"/>
    <property type="match status" value="1"/>
</dbReference>
<comment type="function">
    <text evidence="8">Required for the assembly of mature ribosomes and ribosome biogenesis. Together with EFL1, triggers the GTP-dependent release of EIF6 from 60S pre-ribosomes in the cytoplasm, thereby activating ribosomes for translation competence by allowing 80S ribosome assembly and facilitating EIF6 recycling to the nucleus, where it is required for 60S rRNA processing and nuclear export. Required for normal levels of protein synthesis. May play a role in cellular stress resistance. May play a role in cellular response to DNA damage. May play a role in cell proliferation.</text>
</comment>
<keyword evidence="14" id="KW-1185">Reference proteome</keyword>
<dbReference type="Proteomes" id="UP001374579">
    <property type="component" value="Unassembled WGS sequence"/>
</dbReference>
<dbReference type="InterPro" id="IPR046928">
    <property type="entry name" value="SDO1/SBDS_C"/>
</dbReference>
<feature type="domain" description="Ribosome maturation protein SDO1/SBDS C-terminal" evidence="12">
    <location>
        <begin position="176"/>
        <end position="243"/>
    </location>
</feature>
<evidence type="ECO:0000259" key="11">
    <source>
        <dbReference type="Pfam" id="PF09377"/>
    </source>
</evidence>
<organism evidence="13 14">
    <name type="scientific">Littorina saxatilis</name>
    <dbReference type="NCBI Taxonomy" id="31220"/>
    <lineage>
        <taxon>Eukaryota</taxon>
        <taxon>Metazoa</taxon>
        <taxon>Spiralia</taxon>
        <taxon>Lophotrochozoa</taxon>
        <taxon>Mollusca</taxon>
        <taxon>Gastropoda</taxon>
        <taxon>Caenogastropoda</taxon>
        <taxon>Littorinimorpha</taxon>
        <taxon>Littorinoidea</taxon>
        <taxon>Littorinidae</taxon>
        <taxon>Littorina</taxon>
    </lineage>
</organism>
<dbReference type="InterPro" id="IPR018978">
    <property type="entry name" value="SDO1/SBDS_central"/>
</dbReference>
<dbReference type="SUPFAM" id="SSF109728">
    <property type="entry name" value="Hypothetical protein AF0491, middle domain"/>
    <property type="match status" value="1"/>
</dbReference>
<evidence type="ECO:0000256" key="1">
    <source>
        <dbReference type="ARBA" id="ARBA00004123"/>
    </source>
</evidence>
<dbReference type="Pfam" id="PF01172">
    <property type="entry name" value="SBDS_N"/>
    <property type="match status" value="1"/>
</dbReference>